<dbReference type="EMBL" id="CP016282">
    <property type="protein sequence ID" value="ANP71186.1"/>
    <property type="molecule type" value="Genomic_DNA"/>
</dbReference>
<keyword evidence="3" id="KW-1185">Reference proteome</keyword>
<feature type="region of interest" description="Disordered" evidence="1">
    <location>
        <begin position="329"/>
        <end position="349"/>
    </location>
</feature>
<protein>
    <submittedName>
        <fullName evidence="2">Uncharacterized protein</fullName>
    </submittedName>
</protein>
<gene>
    <name evidence="2" type="ORF">PA27867_0212</name>
</gene>
<evidence type="ECO:0000313" key="3">
    <source>
        <dbReference type="Proteomes" id="UP000092582"/>
    </source>
</evidence>
<evidence type="ECO:0000313" key="2">
    <source>
        <dbReference type="EMBL" id="ANP71186.1"/>
    </source>
</evidence>
<dbReference type="AlphaFoldDB" id="A0A1B1BFB2"/>
<feature type="compositionally biased region" description="Polar residues" evidence="1">
    <location>
        <begin position="235"/>
        <end position="244"/>
    </location>
</feature>
<sequence length="349" mass="33559" precursor="true">MERKQGIHLASPARIALAIVAAAAAWLVFDTLSAPTSASASTASASYRETGTGDSLLGGLPDSTAPVVDTLDGYVDTVAGTVRVAAPVADAVQVGEVLDGADATATQVMSAVPVVNDVAVPVVAAVVEPITQSVVDPLVDQVVSPTLDAVVTPVVQDVVAPVVTEVVAPVAAVATPVLTPVIDAVVVPVGDVLPPTSTPVVGTVPAPNGVSAGLEPTLGSPAAPGEAAQIVVAHGQTQSGSGTPSALPGWNTAPTSAAPATATATASVVAGSPVPTAPATPFGTPFSPTALPAPAGGSISGSGPGNGSPVATTTPSGLLAAPVVRFHSSSATGDELPLAPSFNPGSTPD</sequence>
<name>A0A1B1BFB2_9MICO</name>
<feature type="region of interest" description="Disordered" evidence="1">
    <location>
        <begin position="280"/>
        <end position="315"/>
    </location>
</feature>
<evidence type="ECO:0000256" key="1">
    <source>
        <dbReference type="SAM" id="MobiDB-lite"/>
    </source>
</evidence>
<reference evidence="2 3" key="1">
    <citation type="submission" date="2016-06" db="EMBL/GenBank/DDBJ databases">
        <title>Genome sequencing of Cryobacterium arcticum PAMC 27867.</title>
        <authorList>
            <person name="Lee J."/>
            <person name="Kim O.-S."/>
        </authorList>
    </citation>
    <scope>NUCLEOTIDE SEQUENCE [LARGE SCALE GENOMIC DNA]</scope>
    <source>
        <strain evidence="2 3">PAMC 27867</strain>
    </source>
</reference>
<dbReference type="KEGG" id="cart:PA27867_0212"/>
<dbReference type="RefSeq" id="WP_066591998.1">
    <property type="nucleotide sequence ID" value="NZ_CP016282.1"/>
</dbReference>
<organism evidence="2 3">
    <name type="scientific">Cryobacterium arcticum</name>
    <dbReference type="NCBI Taxonomy" id="670052"/>
    <lineage>
        <taxon>Bacteria</taxon>
        <taxon>Bacillati</taxon>
        <taxon>Actinomycetota</taxon>
        <taxon>Actinomycetes</taxon>
        <taxon>Micrococcales</taxon>
        <taxon>Microbacteriaceae</taxon>
        <taxon>Cryobacterium</taxon>
    </lineage>
</organism>
<dbReference type="OrthoDB" id="10019537at2"/>
<accession>A0A1B1BFB2</accession>
<feature type="region of interest" description="Disordered" evidence="1">
    <location>
        <begin position="234"/>
        <end position="258"/>
    </location>
</feature>
<dbReference type="Proteomes" id="UP000092582">
    <property type="component" value="Chromosome 1"/>
</dbReference>
<feature type="compositionally biased region" description="Low complexity" evidence="1">
    <location>
        <begin position="280"/>
        <end position="297"/>
    </location>
</feature>
<dbReference type="STRING" id="670052.PA27867_0212"/>
<proteinExistence type="predicted"/>